<keyword evidence="3" id="KW-1185">Reference proteome</keyword>
<accession>A0ABT5YPT0</accession>
<gene>
    <name evidence="2" type="ORF">P2G67_12470</name>
</gene>
<dbReference type="Gene3D" id="3.30.2310.20">
    <property type="entry name" value="RelE-like"/>
    <property type="match status" value="1"/>
</dbReference>
<dbReference type="RefSeq" id="WP_275823550.1">
    <property type="nucleotide sequence ID" value="NZ_JARHUD010000007.1"/>
</dbReference>
<dbReference type="Proteomes" id="UP001215503">
    <property type="component" value="Unassembled WGS sequence"/>
</dbReference>
<organism evidence="2 3">
    <name type="scientific">Aquibaculum arenosum</name>
    <dbReference type="NCBI Taxonomy" id="3032591"/>
    <lineage>
        <taxon>Bacteria</taxon>
        <taxon>Pseudomonadati</taxon>
        <taxon>Pseudomonadota</taxon>
        <taxon>Alphaproteobacteria</taxon>
        <taxon>Rhodospirillales</taxon>
        <taxon>Rhodovibrionaceae</taxon>
        <taxon>Aquibaculum</taxon>
    </lineage>
</organism>
<evidence type="ECO:0000313" key="3">
    <source>
        <dbReference type="Proteomes" id="UP001215503"/>
    </source>
</evidence>
<proteinExistence type="predicted"/>
<evidence type="ECO:0000313" key="2">
    <source>
        <dbReference type="EMBL" id="MDF2096791.1"/>
    </source>
</evidence>
<dbReference type="InterPro" id="IPR007712">
    <property type="entry name" value="RelE/ParE_toxin"/>
</dbReference>
<evidence type="ECO:0000256" key="1">
    <source>
        <dbReference type="ARBA" id="ARBA00022649"/>
    </source>
</evidence>
<reference evidence="2 3" key="1">
    <citation type="submission" date="2023-03" db="EMBL/GenBank/DDBJ databases">
        <title>Fodinicurvata sp. CAU 1616 isolated from sea sendiment.</title>
        <authorList>
            <person name="Kim W."/>
        </authorList>
    </citation>
    <scope>NUCLEOTIDE SEQUENCE [LARGE SCALE GENOMIC DNA]</scope>
    <source>
        <strain evidence="2 3">CAU 1616</strain>
    </source>
</reference>
<name>A0ABT5YPT0_9PROT</name>
<keyword evidence="1" id="KW-1277">Toxin-antitoxin system</keyword>
<dbReference type="EMBL" id="JARHUD010000007">
    <property type="protein sequence ID" value="MDF2096791.1"/>
    <property type="molecule type" value="Genomic_DNA"/>
</dbReference>
<dbReference type="Pfam" id="PF05016">
    <property type="entry name" value="ParE_toxin"/>
    <property type="match status" value="1"/>
</dbReference>
<dbReference type="InterPro" id="IPR035093">
    <property type="entry name" value="RelE/ParE_toxin_dom_sf"/>
</dbReference>
<protein>
    <submittedName>
        <fullName evidence="2">Type II toxin-antitoxin system RelE/ParE family toxin</fullName>
    </submittedName>
</protein>
<sequence length="105" mass="12380">MAAVRIQEAASYRLDEIYRYTRSRWGSDQADRYITGMFAAFEEIESHGVISRPVPAEFGVAGFFFRYEHHFVYWRRLSNGDIGIVTILHARMHQIERFREDFGSL</sequence>
<comment type="caution">
    <text evidence="2">The sequence shown here is derived from an EMBL/GenBank/DDBJ whole genome shotgun (WGS) entry which is preliminary data.</text>
</comment>